<evidence type="ECO:0000259" key="3">
    <source>
        <dbReference type="Pfam" id="PF02563"/>
    </source>
</evidence>
<evidence type="ECO:0000256" key="1">
    <source>
        <dbReference type="ARBA" id="ARBA00022729"/>
    </source>
</evidence>
<protein>
    <submittedName>
        <fullName evidence="5">Polysaccharide export outer membrane protein</fullName>
    </submittedName>
</protein>
<feature type="chain" id="PRO_5012465475" evidence="2">
    <location>
        <begin position="25"/>
        <end position="185"/>
    </location>
</feature>
<dbReference type="Proteomes" id="UP000198418">
    <property type="component" value="Unassembled WGS sequence"/>
</dbReference>
<evidence type="ECO:0000256" key="2">
    <source>
        <dbReference type="SAM" id="SignalP"/>
    </source>
</evidence>
<accession>A0A212S3L3</accession>
<evidence type="ECO:0000259" key="4">
    <source>
        <dbReference type="Pfam" id="PF10531"/>
    </source>
</evidence>
<dbReference type="PANTHER" id="PTHR33619">
    <property type="entry name" value="POLYSACCHARIDE EXPORT PROTEIN GFCE-RELATED"/>
    <property type="match status" value="1"/>
</dbReference>
<dbReference type="InterPro" id="IPR019554">
    <property type="entry name" value="Soluble_ligand-bd"/>
</dbReference>
<dbReference type="PROSITE" id="PS51257">
    <property type="entry name" value="PROKAR_LIPOPROTEIN"/>
    <property type="match status" value="1"/>
</dbReference>
<reference evidence="6" key="1">
    <citation type="submission" date="2017-06" db="EMBL/GenBank/DDBJ databases">
        <authorList>
            <person name="Varghese N."/>
            <person name="Submissions S."/>
        </authorList>
    </citation>
    <scope>NUCLEOTIDE SEQUENCE [LARGE SCALE GENOMIC DNA]</scope>
    <source>
        <strain evidence="6">DSM 137</strain>
    </source>
</reference>
<dbReference type="AlphaFoldDB" id="A0A212S3L3"/>
<evidence type="ECO:0000313" key="5">
    <source>
        <dbReference type="EMBL" id="SNB79686.1"/>
    </source>
</evidence>
<dbReference type="RefSeq" id="WP_088521858.1">
    <property type="nucleotide sequence ID" value="NZ_FYDG01000011.1"/>
</dbReference>
<dbReference type="EMBL" id="FYDG01000011">
    <property type="protein sequence ID" value="SNB79686.1"/>
    <property type="molecule type" value="Genomic_DNA"/>
</dbReference>
<feature type="domain" description="Soluble ligand binding" evidence="4">
    <location>
        <begin position="112"/>
        <end position="162"/>
    </location>
</feature>
<dbReference type="Gene3D" id="3.30.1950.10">
    <property type="entry name" value="wza like domain"/>
    <property type="match status" value="1"/>
</dbReference>
<dbReference type="InterPro" id="IPR003715">
    <property type="entry name" value="Poly_export_N"/>
</dbReference>
<evidence type="ECO:0000313" key="6">
    <source>
        <dbReference type="Proteomes" id="UP000198418"/>
    </source>
</evidence>
<dbReference type="Pfam" id="PF02563">
    <property type="entry name" value="Poly_export"/>
    <property type="match status" value="1"/>
</dbReference>
<organism evidence="5 6">
    <name type="scientific">Rhodoblastus acidophilus</name>
    <name type="common">Rhodopseudomonas acidophila</name>
    <dbReference type="NCBI Taxonomy" id="1074"/>
    <lineage>
        <taxon>Bacteria</taxon>
        <taxon>Pseudomonadati</taxon>
        <taxon>Pseudomonadota</taxon>
        <taxon>Alphaproteobacteria</taxon>
        <taxon>Hyphomicrobiales</taxon>
        <taxon>Rhodoblastaceae</taxon>
        <taxon>Rhodoblastus</taxon>
    </lineage>
</organism>
<dbReference type="Pfam" id="PF10531">
    <property type="entry name" value="SLBB"/>
    <property type="match status" value="1"/>
</dbReference>
<gene>
    <name evidence="5" type="ORF">SAMN06265338_11195</name>
</gene>
<dbReference type="OrthoDB" id="197007at2"/>
<keyword evidence="1 2" id="KW-0732">Signal</keyword>
<dbReference type="Gene3D" id="3.10.560.10">
    <property type="entry name" value="Outer membrane lipoprotein wza domain like"/>
    <property type="match status" value="1"/>
</dbReference>
<dbReference type="InterPro" id="IPR049712">
    <property type="entry name" value="Poly_export"/>
</dbReference>
<feature type="signal peptide" evidence="2">
    <location>
        <begin position="1"/>
        <end position="24"/>
    </location>
</feature>
<proteinExistence type="predicted"/>
<dbReference type="PANTHER" id="PTHR33619:SF3">
    <property type="entry name" value="POLYSACCHARIDE EXPORT PROTEIN GFCE-RELATED"/>
    <property type="match status" value="1"/>
</dbReference>
<sequence length="185" mass="20046">MRLIMPLLCLAVAGMLQGCARLHAPTEFQAVASQPYTLDSGDRVRVIVFGQDSLSNSFAVDSSGQIAMPLIGLVPAQGRTPADLARAIEGRLRAGYVREPRVSVEVEAYRPFFVLGEVTTSGQYPYVNGMTVETAVAIAGGYTPRAARDRAELTRTQEGRTVTADVPMSQPVRPGDTIVVRERYF</sequence>
<name>A0A212S3L3_RHOAC</name>
<dbReference type="GO" id="GO:0015159">
    <property type="term" value="F:polysaccharide transmembrane transporter activity"/>
    <property type="evidence" value="ECO:0007669"/>
    <property type="project" value="InterPro"/>
</dbReference>
<feature type="domain" description="Polysaccharide export protein N-terminal" evidence="3">
    <location>
        <begin position="32"/>
        <end position="106"/>
    </location>
</feature>
<keyword evidence="6" id="KW-1185">Reference proteome</keyword>